<dbReference type="EMBL" id="AP022871">
    <property type="protein sequence ID" value="BCB88768.1"/>
    <property type="molecule type" value="Genomic_DNA"/>
</dbReference>
<dbReference type="RefSeq" id="WP_197946035.1">
    <property type="nucleotide sequence ID" value="NZ_AP022871.1"/>
</dbReference>
<name>A0A6F8YS56_9ACTN</name>
<gene>
    <name evidence="4" type="ORF">Psuf_060810</name>
</gene>
<dbReference type="PANTHER" id="PTHR43669:SF14">
    <property type="entry name" value="OXIDOREDUCTASE"/>
    <property type="match status" value="1"/>
</dbReference>
<reference evidence="4 5" key="2">
    <citation type="submission" date="2020-03" db="EMBL/GenBank/DDBJ databases">
        <authorList>
            <person name="Ichikawa N."/>
            <person name="Kimura A."/>
            <person name="Kitahashi Y."/>
            <person name="Uohara A."/>
        </authorList>
    </citation>
    <scope>NUCLEOTIDE SEQUENCE [LARGE SCALE GENOMIC DNA]</scope>
    <source>
        <strain evidence="4 5">NBRC 105367</strain>
    </source>
</reference>
<sequence>MERDVRGLSGKTSVIAGGATGIGAETARRLAKESANVVGGDINLQGAQTTQQNIEQAGGTALAVQFDLADDTSVQRLVDASLSQFGTINGLYNVGADLSPNTIGRDKTPLDTDIDVWTRACSDSFAPAAPRRVHLPPAPRQQDRKLRHRLQPNHQTLPMYLQRPTTQSDMNPSRTKAELH</sequence>
<dbReference type="InterPro" id="IPR036291">
    <property type="entry name" value="NAD(P)-bd_dom_sf"/>
</dbReference>
<accession>A0A6F8YS56</accession>
<dbReference type="InterPro" id="IPR002347">
    <property type="entry name" value="SDR_fam"/>
</dbReference>
<dbReference type="KEGG" id="psuu:Psuf_060810"/>
<dbReference type="AlphaFoldDB" id="A0A6F8YS56"/>
<evidence type="ECO:0000313" key="5">
    <source>
        <dbReference type="Proteomes" id="UP000503011"/>
    </source>
</evidence>
<evidence type="ECO:0000256" key="2">
    <source>
        <dbReference type="ARBA" id="ARBA00023002"/>
    </source>
</evidence>
<dbReference type="SUPFAM" id="SSF51735">
    <property type="entry name" value="NAD(P)-binding Rossmann-fold domains"/>
    <property type="match status" value="1"/>
</dbReference>
<dbReference type="Gene3D" id="3.40.50.720">
    <property type="entry name" value="NAD(P)-binding Rossmann-like Domain"/>
    <property type="match status" value="1"/>
</dbReference>
<evidence type="ECO:0000256" key="1">
    <source>
        <dbReference type="ARBA" id="ARBA00006484"/>
    </source>
</evidence>
<dbReference type="PANTHER" id="PTHR43669">
    <property type="entry name" value="5-KETO-D-GLUCONATE 5-REDUCTASE"/>
    <property type="match status" value="1"/>
</dbReference>
<dbReference type="GO" id="GO:0016491">
    <property type="term" value="F:oxidoreductase activity"/>
    <property type="evidence" value="ECO:0007669"/>
    <property type="project" value="UniProtKB-KW"/>
</dbReference>
<dbReference type="Proteomes" id="UP000503011">
    <property type="component" value="Chromosome"/>
</dbReference>
<reference evidence="4 5" key="1">
    <citation type="submission" date="2020-03" db="EMBL/GenBank/DDBJ databases">
        <title>Whole genome shotgun sequence of Phytohabitans suffuscus NBRC 105367.</title>
        <authorList>
            <person name="Komaki H."/>
            <person name="Tamura T."/>
        </authorList>
    </citation>
    <scope>NUCLEOTIDE SEQUENCE [LARGE SCALE GENOMIC DNA]</scope>
    <source>
        <strain evidence="4 5">NBRC 105367</strain>
    </source>
</reference>
<proteinExistence type="inferred from homology"/>
<organism evidence="4 5">
    <name type="scientific">Phytohabitans suffuscus</name>
    <dbReference type="NCBI Taxonomy" id="624315"/>
    <lineage>
        <taxon>Bacteria</taxon>
        <taxon>Bacillati</taxon>
        <taxon>Actinomycetota</taxon>
        <taxon>Actinomycetes</taxon>
        <taxon>Micromonosporales</taxon>
        <taxon>Micromonosporaceae</taxon>
    </lineage>
</organism>
<evidence type="ECO:0000256" key="3">
    <source>
        <dbReference type="SAM" id="MobiDB-lite"/>
    </source>
</evidence>
<dbReference type="Pfam" id="PF00106">
    <property type="entry name" value="adh_short"/>
    <property type="match status" value="1"/>
</dbReference>
<feature type="region of interest" description="Disordered" evidence="3">
    <location>
        <begin position="129"/>
        <end position="180"/>
    </location>
</feature>
<keyword evidence="2" id="KW-0560">Oxidoreductase</keyword>
<protein>
    <submittedName>
        <fullName evidence="4">Uncharacterized protein</fullName>
    </submittedName>
</protein>
<comment type="similarity">
    <text evidence="1">Belongs to the short-chain dehydrogenases/reductases (SDR) family.</text>
</comment>
<feature type="compositionally biased region" description="Polar residues" evidence="3">
    <location>
        <begin position="163"/>
        <end position="174"/>
    </location>
</feature>
<dbReference type="CDD" id="cd05233">
    <property type="entry name" value="SDR_c"/>
    <property type="match status" value="1"/>
</dbReference>
<keyword evidence="5" id="KW-1185">Reference proteome</keyword>
<evidence type="ECO:0000313" key="4">
    <source>
        <dbReference type="EMBL" id="BCB88768.1"/>
    </source>
</evidence>